<evidence type="ECO:0000313" key="14">
    <source>
        <dbReference type="EMBL" id="ALX48079.1"/>
    </source>
</evidence>
<dbReference type="KEGG" id="lao:AOX59_05335"/>
<feature type="compositionally biased region" description="Basic and acidic residues" evidence="11">
    <location>
        <begin position="579"/>
        <end position="592"/>
    </location>
</feature>
<feature type="transmembrane region" description="Helical" evidence="12">
    <location>
        <begin position="153"/>
        <end position="170"/>
    </location>
</feature>
<dbReference type="InterPro" id="IPR050448">
    <property type="entry name" value="OpgB/LTA_synthase_biosynth"/>
</dbReference>
<dbReference type="GO" id="GO:0046872">
    <property type="term" value="F:metal ion binding"/>
    <property type="evidence" value="ECO:0007669"/>
    <property type="project" value="UniProtKB-KW"/>
</dbReference>
<dbReference type="GO" id="GO:0005886">
    <property type="term" value="C:plasma membrane"/>
    <property type="evidence" value="ECO:0007669"/>
    <property type="project" value="UniProtKB-SubCell"/>
</dbReference>
<keyword evidence="9" id="KW-0479">Metal-binding</keyword>
<evidence type="ECO:0000256" key="3">
    <source>
        <dbReference type="ARBA" id="ARBA00022475"/>
    </source>
</evidence>
<keyword evidence="4 12" id="KW-0812">Transmembrane</keyword>
<dbReference type="InterPro" id="IPR000917">
    <property type="entry name" value="Sulfatase_N"/>
</dbReference>
<feature type="binding site" evidence="10">
    <location>
        <position position="472"/>
    </location>
    <ligand>
        <name>Mn(2+)</name>
        <dbReference type="ChEBI" id="CHEBI:29035"/>
    </ligand>
</feature>
<dbReference type="STRING" id="1472767.AOX59_05335"/>
<dbReference type="CDD" id="cd16015">
    <property type="entry name" value="LTA_synthase"/>
    <property type="match status" value="1"/>
</dbReference>
<keyword evidence="15" id="KW-1185">Reference proteome</keyword>
<evidence type="ECO:0000256" key="12">
    <source>
        <dbReference type="SAM" id="Phobius"/>
    </source>
</evidence>
<feature type="transmembrane region" description="Helical" evidence="12">
    <location>
        <begin position="41"/>
        <end position="61"/>
    </location>
</feature>
<feature type="active site" evidence="8">
    <location>
        <position position="297"/>
    </location>
</feature>
<dbReference type="PANTHER" id="PTHR47371:SF1">
    <property type="entry name" value="LIPOTEICHOIC ACID SYNTHASE-LIKE YQGS"/>
    <property type="match status" value="1"/>
</dbReference>
<dbReference type="Proteomes" id="UP000050331">
    <property type="component" value="Chromosome"/>
</dbReference>
<comment type="similarity">
    <text evidence="2 7">Belongs to the LTA synthase family.</text>
</comment>
<proteinExistence type="inferred from homology"/>
<organism evidence="14 15">
    <name type="scientific">Lentibacillus amyloliquefaciens</name>
    <dbReference type="NCBI Taxonomy" id="1472767"/>
    <lineage>
        <taxon>Bacteria</taxon>
        <taxon>Bacillati</taxon>
        <taxon>Bacillota</taxon>
        <taxon>Bacilli</taxon>
        <taxon>Bacillales</taxon>
        <taxon>Bacillaceae</taxon>
        <taxon>Lentibacillus</taxon>
    </lineage>
</organism>
<evidence type="ECO:0000256" key="2">
    <source>
        <dbReference type="ARBA" id="ARBA00009983"/>
    </source>
</evidence>
<evidence type="ECO:0000259" key="13">
    <source>
        <dbReference type="Pfam" id="PF00884"/>
    </source>
</evidence>
<dbReference type="InterPro" id="IPR017850">
    <property type="entry name" value="Alkaline_phosphatase_core_sf"/>
</dbReference>
<dbReference type="Pfam" id="PF00884">
    <property type="entry name" value="Sulfatase"/>
    <property type="match status" value="1"/>
</dbReference>
<dbReference type="RefSeq" id="WP_068442893.1">
    <property type="nucleotide sequence ID" value="NZ_CP013862.1"/>
</dbReference>
<feature type="binding site" evidence="10">
    <location>
        <position position="297"/>
    </location>
    <ligand>
        <name>Mn(2+)</name>
        <dbReference type="ChEBI" id="CHEBI:29035"/>
    </ligand>
</feature>
<feature type="region of interest" description="Disordered" evidence="11">
    <location>
        <begin position="579"/>
        <end position="617"/>
    </location>
</feature>
<accession>A0A0U3WE66</accession>
<evidence type="ECO:0000256" key="4">
    <source>
        <dbReference type="ARBA" id="ARBA00022692"/>
    </source>
</evidence>
<evidence type="ECO:0000256" key="9">
    <source>
        <dbReference type="PIRSR" id="PIRSR005091-2"/>
    </source>
</evidence>
<keyword evidence="5 12" id="KW-1133">Transmembrane helix</keyword>
<dbReference type="AlphaFoldDB" id="A0A0U3WE66"/>
<evidence type="ECO:0000313" key="15">
    <source>
        <dbReference type="Proteomes" id="UP000050331"/>
    </source>
</evidence>
<reference evidence="14 15" key="1">
    <citation type="submission" date="2016-01" db="EMBL/GenBank/DDBJ databases">
        <title>Complete genome sequence of strain Lentibacillus amyloliquefaciens LAM0015T isolated from saline sediment.</title>
        <authorList>
            <person name="Wang J.-L."/>
            <person name="He M.-X."/>
        </authorList>
    </citation>
    <scope>NUCLEOTIDE SEQUENCE [LARGE SCALE GENOMIC DNA]</scope>
    <source>
        <strain evidence="14 15">LAM0015</strain>
    </source>
</reference>
<feature type="transmembrane region" description="Helical" evidence="12">
    <location>
        <begin position="112"/>
        <end position="133"/>
    </location>
</feature>
<feature type="binding site" evidence="10">
    <location>
        <position position="253"/>
    </location>
    <ligand>
        <name>Mn(2+)</name>
        <dbReference type="ChEBI" id="CHEBI:29035"/>
    </ligand>
</feature>
<feature type="binding site" evidence="10">
    <location>
        <position position="471"/>
    </location>
    <ligand>
        <name>Mn(2+)</name>
        <dbReference type="ChEBI" id="CHEBI:29035"/>
    </ligand>
</feature>
<dbReference type="EMBL" id="CP013862">
    <property type="protein sequence ID" value="ALX48079.1"/>
    <property type="molecule type" value="Genomic_DNA"/>
</dbReference>
<evidence type="ECO:0000256" key="5">
    <source>
        <dbReference type="ARBA" id="ARBA00022989"/>
    </source>
</evidence>
<sequence>MDFKKFRIPLFIIATLLFGIKTYIIYRFAFNIELENKMQEFILFINPFVSAFLIFAISVWFKKQPRQMAFLRYTALIGTVIIYFNLVFYRSFNDFITMPQLFQASNMGDLGSSILTLIEFYDAFFFLDVVIIWYLSKKKPEIMTVSYQKSGKVFALAMSFLLLAGNFFLAEMERPQLFTRAFDREYLVKNIGLFNYHIYDAAVHSRVKTQRVFADGNELPEIKEYVEEEVKSDEKSSIHGIADDKNVIFITLESLQSFVINNEVNGEEITPFLNSLVGDESTYYFENFYHQTQQGKTSDSEFLIENSLYPLSRGAVFFTHGENEYHSMTEFLGEEGYNSAVFHANNKSFWNRDQMYESLGIDHFYGEEAYEANQENSVGWGLKDKPFFEQSIKYLQSMEEPFYSRFITLTNHFPFKLSEEDSSIDKYDSNSSTLNNYFPTVRYMDEAVEQFFNQLKEAGLYEDSVIVMMGDHYGISENHNKAMSDYLNKEEITPYDHIQLQRVPMFIHIPGHEGGKVMSKVTGQIDVKPTILSLLGVSAENDIQFGNDMFIEDRKGYIGLRNGDFISEDYVSTSGVCYDRESGNPVETDKQQDNSTGNESVKEAVNQSGNQTESPCVPLKQQVEKELELSDKLIYGDLFRFVDSPGEKSEANNE</sequence>
<feature type="binding site" evidence="9">
    <location>
        <position position="412"/>
    </location>
    <ligand>
        <name>substrate</name>
    </ligand>
</feature>
<evidence type="ECO:0000256" key="11">
    <source>
        <dbReference type="SAM" id="MobiDB-lite"/>
    </source>
</evidence>
<dbReference type="OrthoDB" id="5901192at2"/>
<comment type="subcellular location">
    <subcellularLocation>
        <location evidence="1">Cell membrane</location>
        <topology evidence="1">Multi-pass membrane protein</topology>
    </subcellularLocation>
</comment>
<feature type="transmembrane region" description="Helical" evidence="12">
    <location>
        <begin position="73"/>
        <end position="92"/>
    </location>
</feature>
<evidence type="ECO:0000256" key="8">
    <source>
        <dbReference type="PIRSR" id="PIRSR005091-1"/>
    </source>
</evidence>
<protein>
    <recommendedName>
        <fullName evidence="13">Sulfatase N-terminal domain-containing protein</fullName>
    </recommendedName>
</protein>
<dbReference type="Gene3D" id="3.40.720.10">
    <property type="entry name" value="Alkaline Phosphatase, subunit A"/>
    <property type="match status" value="1"/>
</dbReference>
<feature type="domain" description="Sulfatase N-terminal" evidence="13">
    <location>
        <begin position="245"/>
        <end position="537"/>
    </location>
</feature>
<evidence type="ECO:0000256" key="7">
    <source>
        <dbReference type="PIRNR" id="PIRNR005091"/>
    </source>
</evidence>
<dbReference type="PANTHER" id="PTHR47371">
    <property type="entry name" value="LIPOTEICHOIC ACID SYNTHASE"/>
    <property type="match status" value="1"/>
</dbReference>
<evidence type="ECO:0000256" key="10">
    <source>
        <dbReference type="PIRSR" id="PIRSR005091-3"/>
    </source>
</evidence>
<evidence type="ECO:0000256" key="6">
    <source>
        <dbReference type="ARBA" id="ARBA00023136"/>
    </source>
</evidence>
<keyword evidence="3 7" id="KW-1003">Cell membrane</keyword>
<feature type="compositionally biased region" description="Polar residues" evidence="11">
    <location>
        <begin position="593"/>
        <end position="614"/>
    </location>
</feature>
<dbReference type="SUPFAM" id="SSF53649">
    <property type="entry name" value="Alkaline phosphatase-like"/>
    <property type="match status" value="1"/>
</dbReference>
<feature type="transmembrane region" description="Helical" evidence="12">
    <location>
        <begin position="7"/>
        <end position="29"/>
    </location>
</feature>
<dbReference type="PIRSF" id="PIRSF005091">
    <property type="entry name" value="Mmb_sulf_HI1246"/>
    <property type="match status" value="1"/>
</dbReference>
<gene>
    <name evidence="14" type="ORF">AOX59_05335</name>
</gene>
<dbReference type="InterPro" id="IPR012160">
    <property type="entry name" value="LtaS-like"/>
</dbReference>
<name>A0A0U3WE66_9BACI</name>
<dbReference type="Gene3D" id="3.30.1120.170">
    <property type="match status" value="1"/>
</dbReference>
<keyword evidence="6 7" id="KW-0472">Membrane</keyword>
<keyword evidence="9" id="KW-0464">Manganese</keyword>
<evidence type="ECO:0000256" key="1">
    <source>
        <dbReference type="ARBA" id="ARBA00004651"/>
    </source>
</evidence>